<dbReference type="GO" id="GO:0016020">
    <property type="term" value="C:membrane"/>
    <property type="evidence" value="ECO:0007669"/>
    <property type="project" value="TreeGrafter"/>
</dbReference>
<feature type="transmembrane region" description="Helical" evidence="1">
    <location>
        <begin position="111"/>
        <end position="130"/>
    </location>
</feature>
<feature type="transmembrane region" description="Helical" evidence="1">
    <location>
        <begin position="12"/>
        <end position="28"/>
    </location>
</feature>
<sequence>MTTQRYYRPELDALRFIAFLCVFFVHRLDLAPVDQTKYYWFHNISLLGNFGVPVFFLLSAFLITELLTREREQTGKVHPKSFYIRRILRIWPLYFLVFFGWVLLTPLFPEFALPPVAWLAFTLFAGNWYISIREWLPAYPLNPLWSISVEEQFYILIPLLAAYGGRLGLKIAAFLFFGIAYVCIIYYGLHPTNNFNSAWTNSFVQFQFFSAGILLSLYLKGKLPQWSPVIRLFMIFATLCCWLVASMVCGIHADAPHLSNVFESVTGWLLILTGVILLFLSLLGLPEKFLPRPIVYLGRISYGLYVFHISFFWLVYKTFNKELVAFSKFLHLYEWRNSVGFVTAFIFTVTISVLSYRFFEKPFLRLKKRFTFVPSRD</sequence>
<dbReference type="Pfam" id="PF01757">
    <property type="entry name" value="Acyl_transf_3"/>
    <property type="match status" value="1"/>
</dbReference>
<feature type="transmembrane region" description="Helical" evidence="1">
    <location>
        <begin position="87"/>
        <end position="105"/>
    </location>
</feature>
<dbReference type="InterPro" id="IPR002656">
    <property type="entry name" value="Acyl_transf_3_dom"/>
</dbReference>
<name>A0A847SL14_9BACT</name>
<feature type="transmembrane region" description="Helical" evidence="1">
    <location>
        <begin position="199"/>
        <end position="219"/>
    </location>
</feature>
<organism evidence="3 4">
    <name type="scientific">Chitinophaga eiseniae</name>
    <dbReference type="NCBI Taxonomy" id="634771"/>
    <lineage>
        <taxon>Bacteria</taxon>
        <taxon>Pseudomonadati</taxon>
        <taxon>Bacteroidota</taxon>
        <taxon>Chitinophagia</taxon>
        <taxon>Chitinophagales</taxon>
        <taxon>Chitinophagaceae</taxon>
        <taxon>Chitinophaga</taxon>
    </lineage>
</organism>
<evidence type="ECO:0000313" key="3">
    <source>
        <dbReference type="EMBL" id="NLR78258.1"/>
    </source>
</evidence>
<evidence type="ECO:0000259" key="2">
    <source>
        <dbReference type="Pfam" id="PF01757"/>
    </source>
</evidence>
<dbReference type="PANTHER" id="PTHR23028">
    <property type="entry name" value="ACETYLTRANSFERASE"/>
    <property type="match status" value="1"/>
</dbReference>
<dbReference type="Proteomes" id="UP000552864">
    <property type="component" value="Unassembled WGS sequence"/>
</dbReference>
<feature type="transmembrane region" description="Helical" evidence="1">
    <location>
        <begin position="40"/>
        <end position="67"/>
    </location>
</feature>
<proteinExistence type="predicted"/>
<protein>
    <submittedName>
        <fullName evidence="3">Acyltransferase</fullName>
    </submittedName>
</protein>
<dbReference type="EMBL" id="JABAHZ010000001">
    <property type="protein sequence ID" value="NLR78258.1"/>
    <property type="molecule type" value="Genomic_DNA"/>
</dbReference>
<dbReference type="GO" id="GO:0009103">
    <property type="term" value="P:lipopolysaccharide biosynthetic process"/>
    <property type="evidence" value="ECO:0007669"/>
    <property type="project" value="TreeGrafter"/>
</dbReference>
<evidence type="ECO:0000313" key="4">
    <source>
        <dbReference type="Proteomes" id="UP000552864"/>
    </source>
</evidence>
<comment type="caution">
    <text evidence="3">The sequence shown here is derived from an EMBL/GenBank/DDBJ whole genome shotgun (WGS) entry which is preliminary data.</text>
</comment>
<dbReference type="PANTHER" id="PTHR23028:SF53">
    <property type="entry name" value="ACYL_TRANSF_3 DOMAIN-CONTAINING PROTEIN"/>
    <property type="match status" value="1"/>
</dbReference>
<feature type="transmembrane region" description="Helical" evidence="1">
    <location>
        <begin position="339"/>
        <end position="359"/>
    </location>
</feature>
<keyword evidence="1" id="KW-1133">Transmembrane helix</keyword>
<feature type="domain" description="Acyltransferase 3" evidence="2">
    <location>
        <begin position="9"/>
        <end position="356"/>
    </location>
</feature>
<accession>A0A847SL14</accession>
<dbReference type="GO" id="GO:0016747">
    <property type="term" value="F:acyltransferase activity, transferring groups other than amino-acyl groups"/>
    <property type="evidence" value="ECO:0007669"/>
    <property type="project" value="InterPro"/>
</dbReference>
<evidence type="ECO:0000256" key="1">
    <source>
        <dbReference type="SAM" id="Phobius"/>
    </source>
</evidence>
<dbReference type="RefSeq" id="WP_168737602.1">
    <property type="nucleotide sequence ID" value="NZ_JABAHZ010000001.1"/>
</dbReference>
<dbReference type="AlphaFoldDB" id="A0A847SL14"/>
<keyword evidence="4" id="KW-1185">Reference proteome</keyword>
<gene>
    <name evidence="3" type="ORF">HGH91_06455</name>
</gene>
<feature type="transmembrane region" description="Helical" evidence="1">
    <location>
        <begin position="231"/>
        <end position="253"/>
    </location>
</feature>
<feature type="transmembrane region" description="Helical" evidence="1">
    <location>
        <begin position="167"/>
        <end position="187"/>
    </location>
</feature>
<keyword evidence="3" id="KW-0808">Transferase</keyword>
<keyword evidence="3" id="KW-0012">Acyltransferase</keyword>
<keyword evidence="1" id="KW-0812">Transmembrane</keyword>
<dbReference type="InterPro" id="IPR050879">
    <property type="entry name" value="Acyltransferase_3"/>
</dbReference>
<reference evidence="3 4" key="1">
    <citation type="submission" date="2020-04" db="EMBL/GenBank/DDBJ databases">
        <authorList>
            <person name="Yin C."/>
        </authorList>
    </citation>
    <scope>NUCLEOTIDE SEQUENCE [LARGE SCALE GENOMIC DNA]</scope>
    <source>
        <strain evidence="3 4">Ak56</strain>
    </source>
</reference>
<feature type="transmembrane region" description="Helical" evidence="1">
    <location>
        <begin position="297"/>
        <end position="319"/>
    </location>
</feature>
<keyword evidence="1" id="KW-0472">Membrane</keyword>
<feature type="transmembrane region" description="Helical" evidence="1">
    <location>
        <begin position="265"/>
        <end position="285"/>
    </location>
</feature>